<protein>
    <recommendedName>
        <fullName evidence="4">Tyrosinase copper-binding domain-containing protein</fullName>
    </recommendedName>
</protein>
<dbReference type="OrthoDB" id="6132182at2759"/>
<dbReference type="Pfam" id="PF00264">
    <property type="entry name" value="Tyrosinase"/>
    <property type="match status" value="1"/>
</dbReference>
<proteinExistence type="predicted"/>
<evidence type="ECO:0000313" key="6">
    <source>
        <dbReference type="Proteomes" id="UP000886520"/>
    </source>
</evidence>
<evidence type="ECO:0000313" key="5">
    <source>
        <dbReference type="EMBL" id="KAI5078567.1"/>
    </source>
</evidence>
<feature type="non-terminal residue" evidence="5">
    <location>
        <position position="1"/>
    </location>
</feature>
<feature type="domain" description="Tyrosinase copper-binding" evidence="4">
    <location>
        <begin position="148"/>
        <end position="165"/>
    </location>
</feature>
<dbReference type="Gene3D" id="1.10.1280.10">
    <property type="entry name" value="Di-copper center containing domain from catechol oxidase"/>
    <property type="match status" value="1"/>
</dbReference>
<keyword evidence="6" id="KW-1185">Reference proteome</keyword>
<evidence type="ECO:0000259" key="4">
    <source>
        <dbReference type="PROSITE" id="PS00497"/>
    </source>
</evidence>
<dbReference type="PANTHER" id="PTHR11474:SF76">
    <property type="entry name" value="SHKT DOMAIN-CONTAINING PROTEIN"/>
    <property type="match status" value="1"/>
</dbReference>
<keyword evidence="1" id="KW-0479">Metal-binding</keyword>
<evidence type="ECO:0000256" key="2">
    <source>
        <dbReference type="ARBA" id="ARBA00023008"/>
    </source>
</evidence>
<dbReference type="GO" id="GO:0046872">
    <property type="term" value="F:metal ion binding"/>
    <property type="evidence" value="ECO:0007669"/>
    <property type="project" value="UniProtKB-KW"/>
</dbReference>
<feature type="chain" id="PRO_5038671192" description="Tyrosinase copper-binding domain-containing protein" evidence="3">
    <location>
        <begin position="33"/>
        <end position="260"/>
    </location>
</feature>
<evidence type="ECO:0000256" key="1">
    <source>
        <dbReference type="ARBA" id="ARBA00022723"/>
    </source>
</evidence>
<evidence type="ECO:0000256" key="3">
    <source>
        <dbReference type="SAM" id="SignalP"/>
    </source>
</evidence>
<keyword evidence="2" id="KW-0186">Copper</keyword>
<dbReference type="AlphaFoldDB" id="A0A9D4V407"/>
<dbReference type="InterPro" id="IPR008922">
    <property type="entry name" value="Di-copper_centre_dom_sf"/>
</dbReference>
<feature type="signal peptide" evidence="3">
    <location>
        <begin position="1"/>
        <end position="32"/>
    </location>
</feature>
<accession>A0A9D4V407</accession>
<name>A0A9D4V407_ADICA</name>
<keyword evidence="3" id="KW-0732">Signal</keyword>
<dbReference type="Proteomes" id="UP000886520">
    <property type="component" value="Chromosome 6"/>
</dbReference>
<dbReference type="PROSITE" id="PS00497">
    <property type="entry name" value="TYROSINASE_1"/>
    <property type="match status" value="1"/>
</dbReference>
<dbReference type="EMBL" id="JABFUD020000006">
    <property type="protein sequence ID" value="KAI5078567.1"/>
    <property type="molecule type" value="Genomic_DNA"/>
</dbReference>
<dbReference type="InterPro" id="IPR002227">
    <property type="entry name" value="Tyrosinase_Cu-bd"/>
</dbReference>
<dbReference type="GO" id="GO:0016491">
    <property type="term" value="F:oxidoreductase activity"/>
    <property type="evidence" value="ECO:0007669"/>
    <property type="project" value="InterPro"/>
</dbReference>
<dbReference type="InterPro" id="IPR050316">
    <property type="entry name" value="Tyrosinase/Hemocyanin"/>
</dbReference>
<sequence>MGNMREKGRDHLPSLCLVILLIALSITAGVHAAPITIPDLTKCEIATASSVGGPPITLPFNCCLPLTSTPIKDFSFEKYKPKRKLIRRPAHTASEEYIAKYNKAYELMRALPDSDPRSLKTQADIHCSFCNGGYNQAGVSGDIPLQVHFSWLFLPWHRWYLYFHERILASLIGDPGFTLLVWNWDDQINGGNVVPEMFTRNNTAIYDPKRNVAIQPPALVPLSATTNNTDRAVIINENLNNMYQSIVTASTATLFMGGAY</sequence>
<dbReference type="SUPFAM" id="SSF48056">
    <property type="entry name" value="Di-copper centre-containing domain"/>
    <property type="match status" value="1"/>
</dbReference>
<comment type="caution">
    <text evidence="5">The sequence shown here is derived from an EMBL/GenBank/DDBJ whole genome shotgun (WGS) entry which is preliminary data.</text>
</comment>
<dbReference type="PANTHER" id="PTHR11474">
    <property type="entry name" value="TYROSINASE FAMILY MEMBER"/>
    <property type="match status" value="1"/>
</dbReference>
<gene>
    <name evidence="5" type="ORF">GOP47_0006238</name>
</gene>
<organism evidence="5 6">
    <name type="scientific">Adiantum capillus-veneris</name>
    <name type="common">Maidenhair fern</name>
    <dbReference type="NCBI Taxonomy" id="13818"/>
    <lineage>
        <taxon>Eukaryota</taxon>
        <taxon>Viridiplantae</taxon>
        <taxon>Streptophyta</taxon>
        <taxon>Embryophyta</taxon>
        <taxon>Tracheophyta</taxon>
        <taxon>Polypodiopsida</taxon>
        <taxon>Polypodiidae</taxon>
        <taxon>Polypodiales</taxon>
        <taxon>Pteridineae</taxon>
        <taxon>Pteridaceae</taxon>
        <taxon>Vittarioideae</taxon>
        <taxon>Adiantum</taxon>
    </lineage>
</organism>
<reference evidence="5" key="1">
    <citation type="submission" date="2021-01" db="EMBL/GenBank/DDBJ databases">
        <title>Adiantum capillus-veneris genome.</title>
        <authorList>
            <person name="Fang Y."/>
            <person name="Liao Q."/>
        </authorList>
    </citation>
    <scope>NUCLEOTIDE SEQUENCE</scope>
    <source>
        <strain evidence="5">H3</strain>
        <tissue evidence="5">Leaf</tissue>
    </source>
</reference>